<evidence type="ECO:0008006" key="4">
    <source>
        <dbReference type="Google" id="ProtNLM"/>
    </source>
</evidence>
<reference evidence="2" key="1">
    <citation type="journal article" date="2023" name="Mol. Phylogenet. Evol.">
        <title>Genome-scale phylogeny and comparative genomics of the fungal order Sordariales.</title>
        <authorList>
            <person name="Hensen N."/>
            <person name="Bonometti L."/>
            <person name="Westerberg I."/>
            <person name="Brannstrom I.O."/>
            <person name="Guillou S."/>
            <person name="Cros-Aarteil S."/>
            <person name="Calhoun S."/>
            <person name="Haridas S."/>
            <person name="Kuo A."/>
            <person name="Mondo S."/>
            <person name="Pangilinan J."/>
            <person name="Riley R."/>
            <person name="LaButti K."/>
            <person name="Andreopoulos B."/>
            <person name="Lipzen A."/>
            <person name="Chen C."/>
            <person name="Yan M."/>
            <person name="Daum C."/>
            <person name="Ng V."/>
            <person name="Clum A."/>
            <person name="Steindorff A."/>
            <person name="Ohm R.A."/>
            <person name="Martin F."/>
            <person name="Silar P."/>
            <person name="Natvig D.O."/>
            <person name="Lalanne C."/>
            <person name="Gautier V."/>
            <person name="Ament-Velasquez S.L."/>
            <person name="Kruys A."/>
            <person name="Hutchinson M.I."/>
            <person name="Powell A.J."/>
            <person name="Barry K."/>
            <person name="Miller A.N."/>
            <person name="Grigoriev I.V."/>
            <person name="Debuchy R."/>
            <person name="Gladieux P."/>
            <person name="Hiltunen Thoren M."/>
            <person name="Johannesson H."/>
        </authorList>
    </citation>
    <scope>NUCLEOTIDE SEQUENCE</scope>
    <source>
        <strain evidence="2">CBS 232.78</strain>
    </source>
</reference>
<feature type="coiled-coil region" evidence="1">
    <location>
        <begin position="152"/>
        <end position="287"/>
    </location>
</feature>
<accession>A0AAE0N4J4</accession>
<dbReference type="SUPFAM" id="SSF52540">
    <property type="entry name" value="P-loop containing nucleoside triphosphate hydrolases"/>
    <property type="match status" value="1"/>
</dbReference>
<organism evidence="2 3">
    <name type="scientific">Podospora didyma</name>
    <dbReference type="NCBI Taxonomy" id="330526"/>
    <lineage>
        <taxon>Eukaryota</taxon>
        <taxon>Fungi</taxon>
        <taxon>Dikarya</taxon>
        <taxon>Ascomycota</taxon>
        <taxon>Pezizomycotina</taxon>
        <taxon>Sordariomycetes</taxon>
        <taxon>Sordariomycetidae</taxon>
        <taxon>Sordariales</taxon>
        <taxon>Podosporaceae</taxon>
        <taxon>Podospora</taxon>
    </lineage>
</organism>
<dbReference type="Gene3D" id="3.40.50.300">
    <property type="entry name" value="P-loop containing nucleotide triphosphate hydrolases"/>
    <property type="match status" value="2"/>
</dbReference>
<protein>
    <recommendedName>
        <fullName evidence="4">G domain-containing protein</fullName>
    </recommendedName>
</protein>
<name>A0AAE0N4J4_9PEZI</name>
<sequence>MVIGIMGVTGSGKSTFVQVASGNNDVVVGHSLEACTQKVTAYKFNLEVTYRQNAKLTGIIYLHRITDVRMDGSAMRSLKMFRKLCGEQPMKNVVIASTFWGAIDEDKAIAHEAELMGKADFWEKATVTLDIQRELVDEDKPLGETAVGNAVNEELQRLEHKYKTELERIQQETAAALAEKDVHYEKILKKEREKMETKLERIHTDQEMLRRERLMKREYQSKLEKQQLEADRKREEDRDAIRGQVRDVRMQNAIEMAAFRDRMMQIQTENEDQLREVRAENKSLRAASMATAHRGGGGNIGGKIVNLVAAGAFAAFDPLGIPLVVAALGDFVDEF</sequence>
<dbReference type="InterPro" id="IPR027417">
    <property type="entry name" value="P-loop_NTPase"/>
</dbReference>
<dbReference type="Proteomes" id="UP001285441">
    <property type="component" value="Unassembled WGS sequence"/>
</dbReference>
<dbReference type="AlphaFoldDB" id="A0AAE0N4J4"/>
<keyword evidence="3" id="KW-1185">Reference proteome</keyword>
<evidence type="ECO:0000313" key="3">
    <source>
        <dbReference type="Proteomes" id="UP001285441"/>
    </source>
</evidence>
<keyword evidence="1" id="KW-0175">Coiled coil</keyword>
<comment type="caution">
    <text evidence="2">The sequence shown here is derived from an EMBL/GenBank/DDBJ whole genome shotgun (WGS) entry which is preliminary data.</text>
</comment>
<evidence type="ECO:0000313" key="2">
    <source>
        <dbReference type="EMBL" id="KAK3369990.1"/>
    </source>
</evidence>
<dbReference type="EMBL" id="JAULSW010000009">
    <property type="protein sequence ID" value="KAK3369990.1"/>
    <property type="molecule type" value="Genomic_DNA"/>
</dbReference>
<reference evidence="2" key="2">
    <citation type="submission" date="2023-06" db="EMBL/GenBank/DDBJ databases">
        <authorList>
            <consortium name="Lawrence Berkeley National Laboratory"/>
            <person name="Haridas S."/>
            <person name="Hensen N."/>
            <person name="Bonometti L."/>
            <person name="Westerberg I."/>
            <person name="Brannstrom I.O."/>
            <person name="Guillou S."/>
            <person name="Cros-Aarteil S."/>
            <person name="Calhoun S."/>
            <person name="Kuo A."/>
            <person name="Mondo S."/>
            <person name="Pangilinan J."/>
            <person name="Riley R."/>
            <person name="LaButti K."/>
            <person name="Andreopoulos B."/>
            <person name="Lipzen A."/>
            <person name="Chen C."/>
            <person name="Yanf M."/>
            <person name="Daum C."/>
            <person name="Ng V."/>
            <person name="Clum A."/>
            <person name="Steindorff A."/>
            <person name="Ohm R."/>
            <person name="Martin F."/>
            <person name="Silar P."/>
            <person name="Natvig D."/>
            <person name="Lalanne C."/>
            <person name="Gautier V."/>
            <person name="Ament-velasquez S.L."/>
            <person name="Kruys A."/>
            <person name="Hutchinson M.I."/>
            <person name="Powell A.J."/>
            <person name="Barry K."/>
            <person name="Miller A.N."/>
            <person name="Grigoriev I.V."/>
            <person name="Debuchy R."/>
            <person name="Gladieux P."/>
            <person name="Thoren M.H."/>
            <person name="Johannesson H."/>
        </authorList>
    </citation>
    <scope>NUCLEOTIDE SEQUENCE</scope>
    <source>
        <strain evidence="2">CBS 232.78</strain>
    </source>
</reference>
<gene>
    <name evidence="2" type="ORF">B0H63DRAFT_454213</name>
</gene>
<evidence type="ECO:0000256" key="1">
    <source>
        <dbReference type="SAM" id="Coils"/>
    </source>
</evidence>
<proteinExistence type="predicted"/>